<dbReference type="GO" id="GO:0016538">
    <property type="term" value="F:cyclin-dependent protein serine/threonine kinase regulator activity"/>
    <property type="evidence" value="ECO:0007669"/>
    <property type="project" value="TreeGrafter"/>
</dbReference>
<sequence length="379" mass="41058">MLSNVLESSQIDASLHSPALLELLGIKVSRTLIEYLVDCTYETVDFALGRPSSSQGRTRTRSAERAAFTRFVTQVLERAAVKVPVILVTLVYIHRAKPELEIALEQWACERVFLGALILANKFLNDSTLKNVHWARCTGVFRVGDIGRIEREFLEVLSFDLNITEDDILSHHESIMTVINPNHNITRPSSLFARVAKRFSWDSEESTLGESTPSMETSPTSIGSSLSGEPQKAQGGISTAPAEGTQFQLTPPPAYSHYDPNPQSSAPSSRKSHRFSSALNALRSIPISIPNFHNSPGSNSASSPASSCSDADSDSGSSPKPQSASNAAHHRSTSSGTSSPSPRTSDNQSVRVSVLPVPSERCRPVAFQRVSSHLIVGHV</sequence>
<keyword evidence="4" id="KW-1185">Reference proteome</keyword>
<evidence type="ECO:0000259" key="2">
    <source>
        <dbReference type="Pfam" id="PF00134"/>
    </source>
</evidence>
<dbReference type="AlphaFoldDB" id="A0AAD5YDX5"/>
<dbReference type="InterPro" id="IPR006671">
    <property type="entry name" value="Cyclin_N"/>
</dbReference>
<feature type="compositionally biased region" description="Low complexity" evidence="1">
    <location>
        <begin position="333"/>
        <end position="345"/>
    </location>
</feature>
<dbReference type="GO" id="GO:0005634">
    <property type="term" value="C:nucleus"/>
    <property type="evidence" value="ECO:0007669"/>
    <property type="project" value="TreeGrafter"/>
</dbReference>
<dbReference type="EMBL" id="JANAWD010000386">
    <property type="protein sequence ID" value="KAJ3480242.1"/>
    <property type="molecule type" value="Genomic_DNA"/>
</dbReference>
<dbReference type="SUPFAM" id="SSF47954">
    <property type="entry name" value="Cyclin-like"/>
    <property type="match status" value="1"/>
</dbReference>
<protein>
    <recommendedName>
        <fullName evidence="2">Cyclin N-terminal domain-containing protein</fullName>
    </recommendedName>
</protein>
<dbReference type="PANTHER" id="PTHR15615">
    <property type="match status" value="1"/>
</dbReference>
<accession>A0AAD5YDX5</accession>
<dbReference type="CDD" id="cd20557">
    <property type="entry name" value="CYCLIN_ScPCL1-like"/>
    <property type="match status" value="1"/>
</dbReference>
<dbReference type="InterPro" id="IPR036915">
    <property type="entry name" value="Cyclin-like_sf"/>
</dbReference>
<dbReference type="Proteomes" id="UP001212997">
    <property type="component" value="Unassembled WGS sequence"/>
</dbReference>
<dbReference type="GO" id="GO:0019901">
    <property type="term" value="F:protein kinase binding"/>
    <property type="evidence" value="ECO:0007669"/>
    <property type="project" value="InterPro"/>
</dbReference>
<gene>
    <name evidence="3" type="ORF">NLI96_g8490</name>
</gene>
<dbReference type="InterPro" id="IPR013922">
    <property type="entry name" value="Cyclin_PHO80-like"/>
</dbReference>
<feature type="compositionally biased region" description="Low complexity" evidence="1">
    <location>
        <begin position="294"/>
        <end position="319"/>
    </location>
</feature>
<dbReference type="Pfam" id="PF00134">
    <property type="entry name" value="Cyclin_N"/>
    <property type="match status" value="1"/>
</dbReference>
<organism evidence="3 4">
    <name type="scientific">Meripilus lineatus</name>
    <dbReference type="NCBI Taxonomy" id="2056292"/>
    <lineage>
        <taxon>Eukaryota</taxon>
        <taxon>Fungi</taxon>
        <taxon>Dikarya</taxon>
        <taxon>Basidiomycota</taxon>
        <taxon>Agaricomycotina</taxon>
        <taxon>Agaricomycetes</taxon>
        <taxon>Polyporales</taxon>
        <taxon>Meripilaceae</taxon>
        <taxon>Meripilus</taxon>
    </lineage>
</organism>
<comment type="caution">
    <text evidence="3">The sequence shown here is derived from an EMBL/GenBank/DDBJ whole genome shotgun (WGS) entry which is preliminary data.</text>
</comment>
<feature type="region of interest" description="Disordered" evidence="1">
    <location>
        <begin position="204"/>
        <end position="276"/>
    </location>
</feature>
<feature type="compositionally biased region" description="Low complexity" evidence="1">
    <location>
        <begin position="210"/>
        <end position="221"/>
    </location>
</feature>
<proteinExistence type="predicted"/>
<dbReference type="PANTHER" id="PTHR15615:SF10">
    <property type="entry name" value="PHO85 CYCLIN-2-RELATED"/>
    <property type="match status" value="1"/>
</dbReference>
<evidence type="ECO:0000256" key="1">
    <source>
        <dbReference type="SAM" id="MobiDB-lite"/>
    </source>
</evidence>
<dbReference type="GO" id="GO:0000307">
    <property type="term" value="C:cyclin-dependent protein kinase holoenzyme complex"/>
    <property type="evidence" value="ECO:0007669"/>
    <property type="project" value="TreeGrafter"/>
</dbReference>
<evidence type="ECO:0000313" key="3">
    <source>
        <dbReference type="EMBL" id="KAJ3480242.1"/>
    </source>
</evidence>
<name>A0AAD5YDX5_9APHY</name>
<dbReference type="Gene3D" id="1.10.472.10">
    <property type="entry name" value="Cyclin-like"/>
    <property type="match status" value="1"/>
</dbReference>
<feature type="compositionally biased region" description="Polar residues" evidence="1">
    <location>
        <begin position="261"/>
        <end position="276"/>
    </location>
</feature>
<reference evidence="3" key="1">
    <citation type="submission" date="2022-07" db="EMBL/GenBank/DDBJ databases">
        <title>Genome Sequence of Physisporinus lineatus.</title>
        <authorList>
            <person name="Buettner E."/>
        </authorList>
    </citation>
    <scope>NUCLEOTIDE SEQUENCE</scope>
    <source>
        <strain evidence="3">VT162</strain>
    </source>
</reference>
<evidence type="ECO:0000313" key="4">
    <source>
        <dbReference type="Proteomes" id="UP001212997"/>
    </source>
</evidence>
<feature type="region of interest" description="Disordered" evidence="1">
    <location>
        <begin position="290"/>
        <end position="355"/>
    </location>
</feature>
<feature type="domain" description="Cyclin N-terminal" evidence="2">
    <location>
        <begin position="57"/>
        <end position="162"/>
    </location>
</feature>